<gene>
    <name evidence="1" type="ORF">LMG29542_02333</name>
</gene>
<evidence type="ECO:0000313" key="2">
    <source>
        <dbReference type="Proteomes" id="UP000494363"/>
    </source>
</evidence>
<proteinExistence type="predicted"/>
<dbReference type="Proteomes" id="UP000494363">
    <property type="component" value="Unassembled WGS sequence"/>
</dbReference>
<protein>
    <submittedName>
        <fullName evidence="1">Uncharacterized protein</fullName>
    </submittedName>
</protein>
<dbReference type="AlphaFoldDB" id="A0A6J5DLQ9"/>
<keyword evidence="2" id="KW-1185">Reference proteome</keyword>
<sequence length="124" mass="13680">MNILPSIQKEDPLPDVASCLPQVVFLPDGYNGHTVAFFAEPVAVEGDAVKLHCAEPGKEYLIAWRCRFAFEAAIKSREGSAEVTLAESGIAGWRGTNDDEYQIYVESARALGWDIKTYDAWLNS</sequence>
<reference evidence="1 2" key="1">
    <citation type="submission" date="2020-04" db="EMBL/GenBank/DDBJ databases">
        <authorList>
            <person name="De Canck E."/>
        </authorList>
    </citation>
    <scope>NUCLEOTIDE SEQUENCE [LARGE SCALE GENOMIC DNA]</scope>
    <source>
        <strain evidence="1 2">LMG 29542</strain>
    </source>
</reference>
<evidence type="ECO:0000313" key="1">
    <source>
        <dbReference type="EMBL" id="CAB3754377.1"/>
    </source>
</evidence>
<organism evidence="1 2">
    <name type="scientific">Paraburkholderia humisilvae</name>
    <dbReference type="NCBI Taxonomy" id="627669"/>
    <lineage>
        <taxon>Bacteria</taxon>
        <taxon>Pseudomonadati</taxon>
        <taxon>Pseudomonadota</taxon>
        <taxon>Betaproteobacteria</taxon>
        <taxon>Burkholderiales</taxon>
        <taxon>Burkholderiaceae</taxon>
        <taxon>Paraburkholderia</taxon>
    </lineage>
</organism>
<name>A0A6J5DLQ9_9BURK</name>
<dbReference type="RefSeq" id="WP_175226474.1">
    <property type="nucleotide sequence ID" value="NZ_CADIKH010000009.1"/>
</dbReference>
<accession>A0A6J5DLQ9</accession>
<dbReference type="EMBL" id="CADIKH010000009">
    <property type="protein sequence ID" value="CAB3754377.1"/>
    <property type="molecule type" value="Genomic_DNA"/>
</dbReference>